<protein>
    <submittedName>
        <fullName evidence="2">Uncharacterized protein</fullName>
    </submittedName>
</protein>
<feature type="region of interest" description="Disordered" evidence="1">
    <location>
        <begin position="66"/>
        <end position="100"/>
    </location>
</feature>
<dbReference type="EMBL" id="HBHP01031686">
    <property type="protein sequence ID" value="CAD9775538.1"/>
    <property type="molecule type" value="Transcribed_RNA"/>
</dbReference>
<sequence length="100" mass="10749">MGLGIPISTTECSLRSGRYEDMICNIGARLGFSRKTSRWRRRPHLHSLSTTPANVLSSRTVAAAVAAAADDDNDDDDAAPRDSDSRESPPESPSFSALNT</sequence>
<proteinExistence type="predicted"/>
<reference evidence="2" key="1">
    <citation type="submission" date="2021-01" db="EMBL/GenBank/DDBJ databases">
        <authorList>
            <person name="Corre E."/>
            <person name="Pelletier E."/>
            <person name="Niang G."/>
            <person name="Scheremetjew M."/>
            <person name="Finn R."/>
            <person name="Kale V."/>
            <person name="Holt S."/>
            <person name="Cochrane G."/>
            <person name="Meng A."/>
            <person name="Brown T."/>
            <person name="Cohen L."/>
        </authorList>
    </citation>
    <scope>NUCLEOTIDE SEQUENCE</scope>
    <source>
        <strain evidence="2">CCMP622</strain>
    </source>
</reference>
<name>A0A7S2U0I4_9EUKA</name>
<feature type="compositionally biased region" description="Basic and acidic residues" evidence="1">
    <location>
        <begin position="78"/>
        <end position="89"/>
    </location>
</feature>
<gene>
    <name evidence="2" type="ORF">LSP00402_LOCUS19535</name>
</gene>
<organism evidence="2">
    <name type="scientific">Lotharella oceanica</name>
    <dbReference type="NCBI Taxonomy" id="641309"/>
    <lineage>
        <taxon>Eukaryota</taxon>
        <taxon>Sar</taxon>
        <taxon>Rhizaria</taxon>
        <taxon>Cercozoa</taxon>
        <taxon>Chlorarachniophyceae</taxon>
        <taxon>Lotharella</taxon>
    </lineage>
</organism>
<accession>A0A7S2U0I4</accession>
<dbReference type="AlphaFoldDB" id="A0A7S2U0I4"/>
<evidence type="ECO:0000313" key="2">
    <source>
        <dbReference type="EMBL" id="CAD9775538.1"/>
    </source>
</evidence>
<evidence type="ECO:0000256" key="1">
    <source>
        <dbReference type="SAM" id="MobiDB-lite"/>
    </source>
</evidence>